<comment type="cofactor">
    <cofactor evidence="1">
        <name>pyridoxal 5'-phosphate</name>
        <dbReference type="ChEBI" id="CHEBI:597326"/>
    </cofactor>
</comment>
<sequence length="163" mass="18931">YRDDEGKPFILPVVAWAEQNLPDEIEHLSIFGYQPFTEAACRLLMGDNHDVFCRKKVFGIQCISGTGGLRLAGDYLLHVLKYKNIYIPSPSFGNHEHLYNYLGFEVRNYRYWDYEKQDIDFNSLIQDLTQARPNSVVLLHACAHNPTGRDLSRDQWMMVCQTI</sequence>
<protein>
    <recommendedName>
        <fullName evidence="3">aspartate transaminase</fullName>
        <ecNumber evidence="3">2.6.1.1</ecNumber>
    </recommendedName>
</protein>
<dbReference type="InterPro" id="IPR000796">
    <property type="entry name" value="Asp_trans"/>
</dbReference>
<proteinExistence type="predicted"/>
<dbReference type="GO" id="GO:0004069">
    <property type="term" value="F:L-aspartate:2-oxoglutarate aminotransferase activity"/>
    <property type="evidence" value="ECO:0007669"/>
    <property type="project" value="UniProtKB-EC"/>
</dbReference>
<dbReference type="OMA" id="NCTVQRI"/>
<dbReference type="Proteomes" id="UP000887565">
    <property type="component" value="Unplaced"/>
</dbReference>
<keyword evidence="8" id="KW-1185">Reference proteome</keyword>
<dbReference type="PANTHER" id="PTHR11879:SF55">
    <property type="entry name" value="GLUTAMATE OXALOACETATE TRANSAMINASE 1, ISOFORM B"/>
    <property type="match status" value="1"/>
</dbReference>
<dbReference type="SUPFAM" id="SSF53383">
    <property type="entry name" value="PLP-dependent transferases"/>
    <property type="match status" value="1"/>
</dbReference>
<evidence type="ECO:0000256" key="6">
    <source>
        <dbReference type="ARBA" id="ARBA00022898"/>
    </source>
</evidence>
<name>A0A915L1E5_ROMCU</name>
<dbReference type="EC" id="2.6.1.1" evidence="3"/>
<evidence type="ECO:0000256" key="4">
    <source>
        <dbReference type="ARBA" id="ARBA00022576"/>
    </source>
</evidence>
<reference evidence="9" key="1">
    <citation type="submission" date="2022-11" db="UniProtKB">
        <authorList>
            <consortium name="WormBaseParasite"/>
        </authorList>
    </citation>
    <scope>IDENTIFICATION</scope>
</reference>
<dbReference type="Pfam" id="PF00155">
    <property type="entry name" value="Aminotran_1_2"/>
    <property type="match status" value="1"/>
</dbReference>
<organism evidence="8 9">
    <name type="scientific">Romanomermis culicivorax</name>
    <name type="common">Nematode worm</name>
    <dbReference type="NCBI Taxonomy" id="13658"/>
    <lineage>
        <taxon>Eukaryota</taxon>
        <taxon>Metazoa</taxon>
        <taxon>Ecdysozoa</taxon>
        <taxon>Nematoda</taxon>
        <taxon>Enoplea</taxon>
        <taxon>Dorylaimia</taxon>
        <taxon>Mermithida</taxon>
        <taxon>Mermithoidea</taxon>
        <taxon>Mermithidae</taxon>
        <taxon>Romanomermis</taxon>
    </lineage>
</organism>
<evidence type="ECO:0000256" key="2">
    <source>
        <dbReference type="ARBA" id="ARBA00011738"/>
    </source>
</evidence>
<dbReference type="PANTHER" id="PTHR11879">
    <property type="entry name" value="ASPARTATE AMINOTRANSFERASE"/>
    <property type="match status" value="1"/>
</dbReference>
<evidence type="ECO:0000256" key="5">
    <source>
        <dbReference type="ARBA" id="ARBA00022679"/>
    </source>
</evidence>
<dbReference type="Gene3D" id="3.40.640.10">
    <property type="entry name" value="Type I PLP-dependent aspartate aminotransferase-like (Major domain)"/>
    <property type="match status" value="1"/>
</dbReference>
<comment type="subunit">
    <text evidence="2">Homodimer.</text>
</comment>
<evidence type="ECO:0000259" key="7">
    <source>
        <dbReference type="Pfam" id="PF00155"/>
    </source>
</evidence>
<evidence type="ECO:0000313" key="9">
    <source>
        <dbReference type="WBParaSite" id="nRc.2.0.1.t44535-RA"/>
    </source>
</evidence>
<dbReference type="GO" id="GO:0030170">
    <property type="term" value="F:pyridoxal phosphate binding"/>
    <property type="evidence" value="ECO:0007669"/>
    <property type="project" value="InterPro"/>
</dbReference>
<keyword evidence="4" id="KW-0032">Aminotransferase</keyword>
<dbReference type="GO" id="GO:0005829">
    <property type="term" value="C:cytosol"/>
    <property type="evidence" value="ECO:0007669"/>
    <property type="project" value="TreeGrafter"/>
</dbReference>
<dbReference type="InterPro" id="IPR015421">
    <property type="entry name" value="PyrdxlP-dep_Trfase_major"/>
</dbReference>
<dbReference type="GO" id="GO:0006532">
    <property type="term" value="P:aspartate biosynthetic process"/>
    <property type="evidence" value="ECO:0007669"/>
    <property type="project" value="TreeGrafter"/>
</dbReference>
<dbReference type="WBParaSite" id="nRc.2.0.1.t44535-RA">
    <property type="protein sequence ID" value="nRc.2.0.1.t44535-RA"/>
    <property type="gene ID" value="nRc.2.0.1.g44535"/>
</dbReference>
<keyword evidence="5" id="KW-0808">Transferase</keyword>
<dbReference type="AlphaFoldDB" id="A0A915L1E5"/>
<dbReference type="InterPro" id="IPR015424">
    <property type="entry name" value="PyrdxlP-dep_Trfase"/>
</dbReference>
<keyword evidence="6" id="KW-0663">Pyridoxal phosphate</keyword>
<evidence type="ECO:0000256" key="1">
    <source>
        <dbReference type="ARBA" id="ARBA00001933"/>
    </source>
</evidence>
<accession>A0A915L1E5</accession>
<feature type="domain" description="Aminotransferase class I/classII large" evidence="7">
    <location>
        <begin position="1"/>
        <end position="160"/>
    </location>
</feature>
<evidence type="ECO:0000256" key="3">
    <source>
        <dbReference type="ARBA" id="ARBA00012753"/>
    </source>
</evidence>
<evidence type="ECO:0000313" key="8">
    <source>
        <dbReference type="Proteomes" id="UP000887565"/>
    </source>
</evidence>
<dbReference type="InterPro" id="IPR004839">
    <property type="entry name" value="Aminotransferase_I/II_large"/>
</dbReference>